<proteinExistence type="predicted"/>
<protein>
    <submittedName>
        <fullName evidence="1">Uncharacterized protein</fullName>
    </submittedName>
</protein>
<keyword evidence="2" id="KW-1185">Reference proteome</keyword>
<dbReference type="GeneID" id="86052901"/>
<gene>
    <name evidence="1" type="ORF">FYJ45_07470</name>
</gene>
<dbReference type="AlphaFoldDB" id="A0A6N7WFD5"/>
<sequence>MGSIKDLPLAREKGKHLWLSELCDKKGSYHVEIDDAVGWGKIIHQFMTVPQANAFLYWCGAHETNSNQTMIRIDSPTSYTVPKRLYALGHFSKLVRPGWIRIDE</sequence>
<evidence type="ECO:0000313" key="1">
    <source>
        <dbReference type="EMBL" id="MSS88140.1"/>
    </source>
</evidence>
<organism evidence="1 2">
    <name type="scientific">Eisenbergiella porci</name>
    <dbReference type="NCBI Taxonomy" id="2652274"/>
    <lineage>
        <taxon>Bacteria</taxon>
        <taxon>Bacillati</taxon>
        <taxon>Bacillota</taxon>
        <taxon>Clostridia</taxon>
        <taxon>Lachnospirales</taxon>
        <taxon>Lachnospiraceae</taxon>
        <taxon>Eisenbergiella</taxon>
    </lineage>
</organism>
<dbReference type="RefSeq" id="WP_154464103.1">
    <property type="nucleotide sequence ID" value="NZ_JAXDZL010000017.1"/>
</dbReference>
<dbReference type="Gene3D" id="3.20.20.80">
    <property type="entry name" value="Glycosidases"/>
    <property type="match status" value="1"/>
</dbReference>
<comment type="caution">
    <text evidence="1">The sequence shown here is derived from an EMBL/GenBank/DDBJ whole genome shotgun (WGS) entry which is preliminary data.</text>
</comment>
<dbReference type="InterPro" id="IPR017853">
    <property type="entry name" value="GH"/>
</dbReference>
<name>A0A6N7WFD5_9FIRM</name>
<dbReference type="EMBL" id="VUMI01000009">
    <property type="protein sequence ID" value="MSS88140.1"/>
    <property type="molecule type" value="Genomic_DNA"/>
</dbReference>
<dbReference type="SUPFAM" id="SSF51445">
    <property type="entry name" value="(Trans)glycosidases"/>
    <property type="match status" value="1"/>
</dbReference>
<reference evidence="1 2" key="1">
    <citation type="submission" date="2019-08" db="EMBL/GenBank/DDBJ databases">
        <title>In-depth cultivation of the pig gut microbiome towards novel bacterial diversity and tailored functional studies.</title>
        <authorList>
            <person name="Wylensek D."/>
            <person name="Hitch T.C.A."/>
            <person name="Clavel T."/>
        </authorList>
    </citation>
    <scope>NUCLEOTIDE SEQUENCE [LARGE SCALE GENOMIC DNA]</scope>
    <source>
        <strain evidence="1 2">WCA-389-WT-23B</strain>
    </source>
</reference>
<evidence type="ECO:0000313" key="2">
    <source>
        <dbReference type="Proteomes" id="UP000436047"/>
    </source>
</evidence>
<accession>A0A6N7WFD5</accession>
<dbReference type="Proteomes" id="UP000436047">
    <property type="component" value="Unassembled WGS sequence"/>
</dbReference>